<dbReference type="EMBL" id="BSDY01000002">
    <property type="protein sequence ID" value="GLI54888.1"/>
    <property type="molecule type" value="Genomic_DNA"/>
</dbReference>
<dbReference type="PANTHER" id="PTHR36925:SF1">
    <property type="entry name" value="COBALT-PRECORRIN-6A REDUCTASE"/>
    <property type="match status" value="1"/>
</dbReference>
<dbReference type="GO" id="GO:0016994">
    <property type="term" value="F:precorrin-6A reductase activity"/>
    <property type="evidence" value="ECO:0007669"/>
    <property type="project" value="InterPro"/>
</dbReference>
<dbReference type="NCBIfam" id="TIGR00715">
    <property type="entry name" value="precor6x_red"/>
    <property type="match status" value="1"/>
</dbReference>
<comment type="caution">
    <text evidence="4">The sequence shown here is derived from an EMBL/GenBank/DDBJ whole genome shotgun (WGS) entry which is preliminary data.</text>
</comment>
<dbReference type="InterPro" id="IPR003723">
    <property type="entry name" value="Precorrin-6x_reduct"/>
</dbReference>
<keyword evidence="5" id="KW-1185">Reference proteome</keyword>
<dbReference type="Pfam" id="PF02571">
    <property type="entry name" value="CbiJ"/>
    <property type="match status" value="1"/>
</dbReference>
<keyword evidence="2" id="KW-0169">Cobalamin biosynthesis</keyword>
<evidence type="ECO:0000313" key="4">
    <source>
        <dbReference type="EMBL" id="GLI54888.1"/>
    </source>
</evidence>
<protein>
    <submittedName>
        <fullName evidence="4">Cobalt-precorrin-6A/precorrin-6x reductase</fullName>
    </submittedName>
</protein>
<proteinExistence type="predicted"/>
<reference evidence="4" key="1">
    <citation type="submission" date="2022-12" db="EMBL/GenBank/DDBJ databases">
        <title>Reference genome sequencing for broad-spectrum identification of bacterial and archaeal isolates by mass spectrometry.</title>
        <authorList>
            <person name="Sekiguchi Y."/>
            <person name="Tourlousse D.M."/>
        </authorList>
    </citation>
    <scope>NUCLEOTIDE SEQUENCE</scope>
    <source>
        <strain evidence="4">10succ1</strain>
    </source>
</reference>
<dbReference type="GO" id="GO:0009236">
    <property type="term" value="P:cobalamin biosynthetic process"/>
    <property type="evidence" value="ECO:0007669"/>
    <property type="project" value="UniProtKB-KW"/>
</dbReference>
<dbReference type="AlphaFoldDB" id="A0A9W6LLZ2"/>
<dbReference type="RefSeq" id="WP_281833022.1">
    <property type="nucleotide sequence ID" value="NZ_BSDY01000002.1"/>
</dbReference>
<dbReference type="Proteomes" id="UP001144471">
    <property type="component" value="Unassembled WGS sequence"/>
</dbReference>
<evidence type="ECO:0000313" key="5">
    <source>
        <dbReference type="Proteomes" id="UP001144471"/>
    </source>
</evidence>
<accession>A0A9W6LLZ2</accession>
<dbReference type="PROSITE" id="PS51014">
    <property type="entry name" value="COBK_CBIJ"/>
    <property type="match status" value="1"/>
</dbReference>
<comment type="pathway">
    <text evidence="1">Cofactor biosynthesis; adenosylcobalamin biosynthesis.</text>
</comment>
<name>A0A9W6LLZ2_9FUSO</name>
<evidence type="ECO:0000256" key="1">
    <source>
        <dbReference type="ARBA" id="ARBA00004953"/>
    </source>
</evidence>
<sequence length="256" mass="29233">MIWIVGGTSTSRDISNSLREAGIKHIVTVATEYGRKLYSDIEVVVGRFDHLEMVEFIDKRGIDLVIDSTHPYAVEVSENSIEACREAGIPHIRFERRMCDYGQGRRFKTYEEAVEYLNRGEGNVLVTTGSNNLAQFKGEDLSRYYFRILPVVVSIGKAIDEGISPKNILGLQGPFTTEFNRGILRNYDIRYLITKESGAEGGEAEKVEACMLEGVELIIIERPEVKFERVIYEIEELLREVWRHLSLPGQKKRDRV</sequence>
<evidence type="ECO:0000256" key="3">
    <source>
        <dbReference type="ARBA" id="ARBA00023002"/>
    </source>
</evidence>
<dbReference type="PANTHER" id="PTHR36925">
    <property type="entry name" value="COBALT-PRECORRIN-6A REDUCTASE"/>
    <property type="match status" value="1"/>
</dbReference>
<gene>
    <name evidence="4" type="ORF">PM10SUCC1_04030</name>
</gene>
<evidence type="ECO:0000256" key="2">
    <source>
        <dbReference type="ARBA" id="ARBA00022573"/>
    </source>
</evidence>
<organism evidence="4 5">
    <name type="scientific">Propionigenium maris DSM 9537</name>
    <dbReference type="NCBI Taxonomy" id="1123000"/>
    <lineage>
        <taxon>Bacteria</taxon>
        <taxon>Fusobacteriati</taxon>
        <taxon>Fusobacteriota</taxon>
        <taxon>Fusobacteriia</taxon>
        <taxon>Fusobacteriales</taxon>
        <taxon>Fusobacteriaceae</taxon>
        <taxon>Propionigenium</taxon>
    </lineage>
</organism>
<keyword evidence="3" id="KW-0560">Oxidoreductase</keyword>